<dbReference type="SUPFAM" id="SSF74942">
    <property type="entry name" value="YhbC-like, C-terminal domain"/>
    <property type="match status" value="1"/>
</dbReference>
<dbReference type="EMBL" id="AP009608">
    <property type="protein sequence ID" value="BAH69406.1"/>
    <property type="molecule type" value="Genomic_DNA"/>
</dbReference>
<proteinExistence type="predicted"/>
<gene>
    <name evidence="1" type="ordered locus">MBIO_0141</name>
</gene>
<evidence type="ECO:0000313" key="1">
    <source>
        <dbReference type="EMBL" id="BAH69406.1"/>
    </source>
</evidence>
<evidence type="ECO:0000313" key="2">
    <source>
        <dbReference type="Proteomes" id="UP000006810"/>
    </source>
</evidence>
<dbReference type="KEGG" id="mfp:MBIO_0141"/>
<organism evidence="1 2">
    <name type="scientific">Mycoplasmopsis fermentans (strain ATCC 19989 / NBRC 14854 / NCTC 10117 / PG18)</name>
    <name type="common">Mycoplasma fermentans</name>
    <dbReference type="NCBI Taxonomy" id="496833"/>
    <lineage>
        <taxon>Bacteria</taxon>
        <taxon>Bacillati</taxon>
        <taxon>Mycoplasmatota</taxon>
        <taxon>Mycoplasmoidales</taxon>
        <taxon>Metamycoplasmataceae</taxon>
        <taxon>Mycoplasmopsis</taxon>
    </lineage>
</organism>
<dbReference type="InterPro" id="IPR036847">
    <property type="entry name" value="RimP_C_sf"/>
</dbReference>
<accession>C4XE34</accession>
<sequence>MQLLKTVMRKLNVEKEKATTTKKNNFKTCTSASFFVDLKILWYNKTIKWILQSCNLQLFVIFVGGFMNWKEILEKQFGSQILEAKIIEEDDLKLLDISVNYHDLNKVEEISKQLNEFIDSNYPSLDIDSLSIHSPGVELTYKTDELGKHIGEMLTIKLNKSIEKQDKFNGKLLEVLEGKIQISWNNKGQFRKVFIDKNNIVKVEKYIKFN</sequence>
<dbReference type="AlphaFoldDB" id="C4XE34"/>
<evidence type="ECO:0008006" key="3">
    <source>
        <dbReference type="Google" id="ProtNLM"/>
    </source>
</evidence>
<dbReference type="Proteomes" id="UP000006810">
    <property type="component" value="Chromosome"/>
</dbReference>
<keyword evidence="2" id="KW-1185">Reference proteome</keyword>
<dbReference type="Gene3D" id="2.30.30.180">
    <property type="entry name" value="Ribosome maturation factor RimP, C-terminal domain"/>
    <property type="match status" value="1"/>
</dbReference>
<name>C4XE34_MYCFP</name>
<dbReference type="PATRIC" id="fig|496833.3.peg.562"/>
<protein>
    <recommendedName>
        <fullName evidence="3">Ribosome maturation factor RimP</fullName>
    </recommendedName>
</protein>
<reference evidence="1 2" key="1">
    <citation type="journal article" date="2009" name="Curr. Microbiol.">
        <title>Molecular cloning and expression of a novel cholinephosphotransferase involved in glycoglycerophospholipid biosynthesis of Mycoplasma fermentans.</title>
        <authorList>
            <person name="Ishida N."/>
            <person name="Irikura D."/>
            <person name="Matsuda K."/>
            <person name="Sato S."/>
            <person name="Asano K."/>
        </authorList>
    </citation>
    <scope>NUCLEOTIDE SEQUENCE [LARGE SCALE GENOMIC DNA]</scope>
    <source>
        <strain evidence="2">ATCC 19989 / NBRC 14854 / NCTC 10117 / PG18</strain>
    </source>
</reference>
<dbReference type="HOGENOM" id="CLU_116677_0_0_14"/>
<dbReference type="eggNOG" id="ENOG5030MT6">
    <property type="taxonomic scope" value="Bacteria"/>
</dbReference>